<accession>A0A6J5JUX6</accession>
<protein>
    <submittedName>
        <fullName evidence="1">Uncharacterized protein</fullName>
    </submittedName>
</protein>
<dbReference type="EMBL" id="CABWIK020000116">
    <property type="protein sequence ID" value="CAB3976086.1"/>
    <property type="molecule type" value="Genomic_DNA"/>
</dbReference>
<dbReference type="Proteomes" id="UP000494322">
    <property type="component" value="Unassembled WGS sequence"/>
</dbReference>
<dbReference type="RefSeq" id="WP_175241120.1">
    <property type="nucleotide sequence ID" value="NZ_CABWIK020000116.1"/>
</dbReference>
<organism evidence="1 2">
    <name type="scientific">Burkholderia cenocepacia</name>
    <dbReference type="NCBI Taxonomy" id="95486"/>
    <lineage>
        <taxon>Bacteria</taxon>
        <taxon>Pseudomonadati</taxon>
        <taxon>Pseudomonadota</taxon>
        <taxon>Betaproteobacteria</taxon>
        <taxon>Burkholderiales</taxon>
        <taxon>Burkholderiaceae</taxon>
        <taxon>Burkholderia</taxon>
        <taxon>Burkholderia cepacia complex</taxon>
    </lineage>
</organism>
<dbReference type="AlphaFoldDB" id="A0A6J5JUX6"/>
<sequence length="588" mass="66747">MNRDWILQTKETRRTFAEATWVPLRASHNDDRGDVREVGYVSEYFGCGSVAFPPEHREVAERLSWSDIGIGHNVQPYAYEDGHYSPIDQYQYNDKEPIGVELVFEHPQPVVGGTQWILNPDLVVALHLIKEGSEWVRPEENFVVVAREVVGEKGEYRLIEIKREFLMDYLAARNLSLRLSYYRQRVENVAALEGSAYENLEGRDEERDDGRFKLLVRTLEDVYGGSWAMFRAWRTDVDEDDDAPVMGPESDHNTDYETGQGHHSGFEGVRVEGEFWRDEWIEHQGQSIRVRGDADKNLPQFIVETDGTRAASSDLNNEDVGRWLWFRSSIVTELLGHRGFSLEWYTAETGGIRSTSGYSAHFGINSSDLVTVYAYDVARVAAWEQHVWAAHNVVPDGKVSNELLSAQVKAQVAPTHAVETMLFKSMRMLDAGFHENFGVGLYTHEIDDAEVMQHVSRFASKDQATLLRLAKELVRVFSDRLDVRALRKLSTHADKDKLGSNKLLQDILAQKVGAGKARCVFGPIAGTYDMRVGDAHPTSSKIAEALKLAEIDVSRSFMRQGEQLILNFGRSVWWTWKLLFGDSKKKVA</sequence>
<gene>
    <name evidence="1" type="ORF">BCO9919_07442</name>
</gene>
<evidence type="ECO:0000313" key="2">
    <source>
        <dbReference type="Proteomes" id="UP000494322"/>
    </source>
</evidence>
<evidence type="ECO:0000313" key="1">
    <source>
        <dbReference type="EMBL" id="CAB3976086.1"/>
    </source>
</evidence>
<name>A0A6J5JUX6_9BURK</name>
<reference evidence="1 2" key="1">
    <citation type="submission" date="2020-04" db="EMBL/GenBank/DDBJ databases">
        <authorList>
            <person name="Depoorter E."/>
        </authorList>
    </citation>
    <scope>NUCLEOTIDE SEQUENCE [LARGE SCALE GENOMIC DNA]</scope>
    <source>
        <strain evidence="1 2">BCC0132</strain>
    </source>
</reference>
<proteinExistence type="predicted"/>